<dbReference type="AlphaFoldDB" id="A0AAV9KZ19"/>
<comment type="caution">
    <text evidence="3">The sequence shown here is derived from an EMBL/GenBank/DDBJ whole genome shotgun (WGS) entry which is preliminary data.</text>
</comment>
<evidence type="ECO:0000256" key="2">
    <source>
        <dbReference type="SAM" id="Phobius"/>
    </source>
</evidence>
<keyword evidence="2" id="KW-0812">Transmembrane</keyword>
<keyword evidence="2" id="KW-0472">Membrane</keyword>
<evidence type="ECO:0000313" key="4">
    <source>
        <dbReference type="Proteomes" id="UP001311915"/>
    </source>
</evidence>
<dbReference type="Proteomes" id="UP001311915">
    <property type="component" value="Unassembled WGS sequence"/>
</dbReference>
<feature type="transmembrane region" description="Helical" evidence="2">
    <location>
        <begin position="12"/>
        <end position="34"/>
    </location>
</feature>
<keyword evidence="2" id="KW-1133">Transmembrane helix</keyword>
<accession>A0AAV9KZ19</accession>
<reference evidence="3 4" key="1">
    <citation type="submission" date="2023-10" db="EMBL/GenBank/DDBJ databases">
        <title>Genome-Wide Identification Analysis in wild type Solanum Pinnatisectum Reveals Some Genes Defensing Phytophthora Infestans.</title>
        <authorList>
            <person name="Sun C."/>
        </authorList>
    </citation>
    <scope>NUCLEOTIDE SEQUENCE [LARGE SCALE GENOMIC DNA]</scope>
    <source>
        <strain evidence="3">LQN</strain>
        <tissue evidence="3">Leaf</tissue>
    </source>
</reference>
<gene>
    <name evidence="3" type="ORF">R3W88_016937</name>
</gene>
<protein>
    <submittedName>
        <fullName evidence="3">Uncharacterized protein</fullName>
    </submittedName>
</protein>
<feature type="compositionally biased region" description="Acidic residues" evidence="1">
    <location>
        <begin position="213"/>
        <end position="224"/>
    </location>
</feature>
<organism evidence="3 4">
    <name type="scientific">Solanum pinnatisectum</name>
    <name type="common">tansyleaf nightshade</name>
    <dbReference type="NCBI Taxonomy" id="50273"/>
    <lineage>
        <taxon>Eukaryota</taxon>
        <taxon>Viridiplantae</taxon>
        <taxon>Streptophyta</taxon>
        <taxon>Embryophyta</taxon>
        <taxon>Tracheophyta</taxon>
        <taxon>Spermatophyta</taxon>
        <taxon>Magnoliopsida</taxon>
        <taxon>eudicotyledons</taxon>
        <taxon>Gunneridae</taxon>
        <taxon>Pentapetalae</taxon>
        <taxon>asterids</taxon>
        <taxon>lamiids</taxon>
        <taxon>Solanales</taxon>
        <taxon>Solanaceae</taxon>
        <taxon>Solanoideae</taxon>
        <taxon>Solaneae</taxon>
        <taxon>Solanum</taxon>
    </lineage>
</organism>
<evidence type="ECO:0000313" key="3">
    <source>
        <dbReference type="EMBL" id="KAK4718599.1"/>
    </source>
</evidence>
<feature type="transmembrane region" description="Helical" evidence="2">
    <location>
        <begin position="246"/>
        <end position="270"/>
    </location>
</feature>
<proteinExistence type="predicted"/>
<feature type="region of interest" description="Disordered" evidence="1">
    <location>
        <begin position="209"/>
        <end position="235"/>
    </location>
</feature>
<sequence>MHRSIVNYFDMMTLTLFGSDALLILFSVILLSVLNNKKVMCQIQRHMKQWYVRHIHSMVDRAKTLADYRRDEVHDDHLHPPVRRRGKGGVAGRMARAVEKGRAPIEMDESVSKNDHTTYDIGSISRGQTQEFTPGASSMTYQPTNTDIVPYMTLQISRDPSLSSLENVFGNYRPQHFENAPNFTSSPMPMSMEIPDAMTNLEDSNIKIKGNELDDSNNEVDGNDPENASGGGEPLVKKKHTIFPKLYGTGIIFLSFGEPLFLNITASFLVE</sequence>
<keyword evidence="4" id="KW-1185">Reference proteome</keyword>
<dbReference type="EMBL" id="JAWPEI010000008">
    <property type="protein sequence ID" value="KAK4718599.1"/>
    <property type="molecule type" value="Genomic_DNA"/>
</dbReference>
<name>A0AAV9KZ19_9SOLN</name>
<evidence type="ECO:0000256" key="1">
    <source>
        <dbReference type="SAM" id="MobiDB-lite"/>
    </source>
</evidence>